<dbReference type="Bgee" id="ENSNBRG00000016270">
    <property type="expression patterns" value="Expressed in testis and 7 other cell types or tissues"/>
</dbReference>
<dbReference type="AlphaFoldDB" id="A0A3Q4MWM9"/>
<keyword evidence="3" id="KW-0067">ATP-binding</keyword>
<reference evidence="4" key="2">
    <citation type="submission" date="2025-09" db="UniProtKB">
        <authorList>
            <consortium name="Ensembl"/>
        </authorList>
    </citation>
    <scope>IDENTIFICATION</scope>
</reference>
<dbReference type="GeneTree" id="ENSGT00940000157916"/>
<dbReference type="Ensembl" id="ENSNBRT00000021811.1">
    <property type="protein sequence ID" value="ENSNBRP00000021239.1"/>
    <property type="gene ID" value="ENSNBRG00000016270.1"/>
</dbReference>
<evidence type="ECO:0000313" key="5">
    <source>
        <dbReference type="Proteomes" id="UP000261580"/>
    </source>
</evidence>
<name>A0A3Q4MWM9_NEOBR</name>
<dbReference type="SUPFAM" id="SSF56059">
    <property type="entry name" value="Glutathione synthetase ATP-binding domain-like"/>
    <property type="match status" value="1"/>
</dbReference>
<dbReference type="Pfam" id="PF03133">
    <property type="entry name" value="TTL"/>
    <property type="match status" value="1"/>
</dbReference>
<evidence type="ECO:0000256" key="1">
    <source>
        <dbReference type="ARBA" id="ARBA00022598"/>
    </source>
</evidence>
<dbReference type="Proteomes" id="UP000261580">
    <property type="component" value="Unassembled WGS sequence"/>
</dbReference>
<evidence type="ECO:0000256" key="2">
    <source>
        <dbReference type="ARBA" id="ARBA00022741"/>
    </source>
</evidence>
<reference evidence="4" key="1">
    <citation type="submission" date="2025-08" db="UniProtKB">
        <authorList>
            <consortium name="Ensembl"/>
        </authorList>
    </citation>
    <scope>IDENTIFICATION</scope>
</reference>
<dbReference type="GO" id="GO:0070740">
    <property type="term" value="F:tubulin-glutamic acid ligase activity"/>
    <property type="evidence" value="ECO:0007669"/>
    <property type="project" value="TreeGrafter"/>
</dbReference>
<sequence length="164" mass="19285">CRLSSWWVTDISENVGALLEKCDYLMNRKVQILTVLLCVCVSQLNHFPGTFQIGRKDRLWRNLSKMQVRFGKQEFSFFPQTFVLPQDIKLLRKPASARGIGIQVIHKWSQMPRKRPLLVQKYLDKPYLISGNKFDLRLYVYVTSYNPLRVYMFSDGLVRFASCK</sequence>
<evidence type="ECO:0000256" key="3">
    <source>
        <dbReference type="ARBA" id="ARBA00022840"/>
    </source>
</evidence>
<dbReference type="PANTHER" id="PTHR12241:SF162">
    <property type="entry name" value="TUBULIN MONOGLUTAMYLASE TTLL4"/>
    <property type="match status" value="1"/>
</dbReference>
<dbReference type="GO" id="GO:0000226">
    <property type="term" value="P:microtubule cytoskeleton organization"/>
    <property type="evidence" value="ECO:0007669"/>
    <property type="project" value="TreeGrafter"/>
</dbReference>
<dbReference type="GO" id="GO:0036064">
    <property type="term" value="C:ciliary basal body"/>
    <property type="evidence" value="ECO:0007669"/>
    <property type="project" value="TreeGrafter"/>
</dbReference>
<dbReference type="PROSITE" id="PS51221">
    <property type="entry name" value="TTL"/>
    <property type="match status" value="1"/>
</dbReference>
<dbReference type="GO" id="GO:0005524">
    <property type="term" value="F:ATP binding"/>
    <property type="evidence" value="ECO:0007669"/>
    <property type="project" value="UniProtKB-KW"/>
</dbReference>
<protein>
    <submittedName>
        <fullName evidence="4">Tubulin tyrosine ligase-like family, member 4</fullName>
    </submittedName>
</protein>
<keyword evidence="5" id="KW-1185">Reference proteome</keyword>
<accession>A0A3Q4MWM9</accession>
<dbReference type="Gene3D" id="3.30.470.20">
    <property type="entry name" value="ATP-grasp fold, B domain"/>
    <property type="match status" value="1"/>
</dbReference>
<keyword evidence="1" id="KW-0436">Ligase</keyword>
<proteinExistence type="predicted"/>
<dbReference type="GO" id="GO:0015631">
    <property type="term" value="F:tubulin binding"/>
    <property type="evidence" value="ECO:0007669"/>
    <property type="project" value="TreeGrafter"/>
</dbReference>
<dbReference type="InterPro" id="IPR004344">
    <property type="entry name" value="TTL/TTLL_fam"/>
</dbReference>
<evidence type="ECO:0000313" key="4">
    <source>
        <dbReference type="Ensembl" id="ENSNBRP00000021239.1"/>
    </source>
</evidence>
<keyword evidence="2" id="KW-0547">Nucleotide-binding</keyword>
<dbReference type="PANTHER" id="PTHR12241">
    <property type="entry name" value="TUBULIN POLYGLUTAMYLASE"/>
    <property type="match status" value="1"/>
</dbReference>
<organism evidence="4 5">
    <name type="scientific">Neolamprologus brichardi</name>
    <name type="common">Fairy cichlid</name>
    <name type="synonym">Lamprologus brichardi</name>
    <dbReference type="NCBI Taxonomy" id="32507"/>
    <lineage>
        <taxon>Eukaryota</taxon>
        <taxon>Metazoa</taxon>
        <taxon>Chordata</taxon>
        <taxon>Craniata</taxon>
        <taxon>Vertebrata</taxon>
        <taxon>Euteleostomi</taxon>
        <taxon>Actinopterygii</taxon>
        <taxon>Neopterygii</taxon>
        <taxon>Teleostei</taxon>
        <taxon>Neoteleostei</taxon>
        <taxon>Acanthomorphata</taxon>
        <taxon>Ovalentaria</taxon>
        <taxon>Cichlomorphae</taxon>
        <taxon>Cichliformes</taxon>
        <taxon>Cichlidae</taxon>
        <taxon>African cichlids</taxon>
        <taxon>Pseudocrenilabrinae</taxon>
        <taxon>Lamprologini</taxon>
        <taxon>Neolamprologus</taxon>
    </lineage>
</organism>